<proteinExistence type="predicted"/>
<organism evidence="1 2">
    <name type="scientific">Flavobacterium laiguense</name>
    <dbReference type="NCBI Taxonomy" id="2169409"/>
    <lineage>
        <taxon>Bacteria</taxon>
        <taxon>Pseudomonadati</taxon>
        <taxon>Bacteroidota</taxon>
        <taxon>Flavobacteriia</taxon>
        <taxon>Flavobacteriales</taxon>
        <taxon>Flavobacteriaceae</taxon>
        <taxon>Flavobacterium</taxon>
    </lineage>
</organism>
<sequence>MKIHINDANILIDLVHLDLVEPFLSLKFELYTTDFVFAELELLQQQVFDSDQLTKLSASVEDMLAIFNLSQEHVGLSFEDCSVWYFAKNMNGILITGDGKLRTKAKASGIGVKGIIYIIEQIKEQNLLTVSVCIEKLQTLLQINNRLPVNEIEKRIQLWKNEINH</sequence>
<dbReference type="RefSeq" id="WP_116762120.1">
    <property type="nucleotide sequence ID" value="NZ_QCZH01000006.1"/>
</dbReference>
<dbReference type="InterPro" id="IPR029060">
    <property type="entry name" value="PIN-like_dom_sf"/>
</dbReference>
<dbReference type="EMBL" id="QCZH01000006">
    <property type="protein sequence ID" value="PWA09502.1"/>
    <property type="molecule type" value="Genomic_DNA"/>
</dbReference>
<dbReference type="SUPFAM" id="SSF88723">
    <property type="entry name" value="PIN domain-like"/>
    <property type="match status" value="1"/>
</dbReference>
<evidence type="ECO:0008006" key="3">
    <source>
        <dbReference type="Google" id="ProtNLM"/>
    </source>
</evidence>
<dbReference type="OrthoDB" id="9810852at2"/>
<name>A0A2U1JWJ9_9FLAO</name>
<gene>
    <name evidence="1" type="ORF">DB891_07410</name>
</gene>
<accession>A0A2U1JWJ9</accession>
<protein>
    <recommendedName>
        <fullName evidence="3">PIN domain-containing protein</fullName>
    </recommendedName>
</protein>
<dbReference type="Pfam" id="PF11848">
    <property type="entry name" value="DUF3368"/>
    <property type="match status" value="1"/>
</dbReference>
<dbReference type="Proteomes" id="UP000245618">
    <property type="component" value="Unassembled WGS sequence"/>
</dbReference>
<dbReference type="InterPro" id="IPR021799">
    <property type="entry name" value="PIN-like_prokaryotic"/>
</dbReference>
<comment type="caution">
    <text evidence="1">The sequence shown here is derived from an EMBL/GenBank/DDBJ whole genome shotgun (WGS) entry which is preliminary data.</text>
</comment>
<keyword evidence="2" id="KW-1185">Reference proteome</keyword>
<evidence type="ECO:0000313" key="1">
    <source>
        <dbReference type="EMBL" id="PWA09502.1"/>
    </source>
</evidence>
<dbReference type="Gene3D" id="3.40.50.1010">
    <property type="entry name" value="5'-nuclease"/>
    <property type="match status" value="1"/>
</dbReference>
<dbReference type="AlphaFoldDB" id="A0A2U1JWJ9"/>
<evidence type="ECO:0000313" key="2">
    <source>
        <dbReference type="Proteomes" id="UP000245618"/>
    </source>
</evidence>
<reference evidence="1 2" key="1">
    <citation type="submission" date="2018-04" db="EMBL/GenBank/DDBJ databases">
        <title>Flavobacterium sp. nov., isolated from glacier ice.</title>
        <authorList>
            <person name="Liu Q."/>
            <person name="Xin Y.-H."/>
        </authorList>
    </citation>
    <scope>NUCLEOTIDE SEQUENCE [LARGE SCALE GENOMIC DNA]</scope>
    <source>
        <strain evidence="1 2">LB2P30</strain>
    </source>
</reference>